<dbReference type="RefSeq" id="WP_353942651.1">
    <property type="nucleotide sequence ID" value="NZ_CP159534.1"/>
</dbReference>
<keyword evidence="2" id="KW-0012">Acyltransferase</keyword>
<protein>
    <submittedName>
        <fullName evidence="4">3-oxoacyl-[acyl-carrier-protein] synthase III C-terminal domain-containing protein</fullName>
    </submittedName>
</protein>
<dbReference type="GO" id="GO:0044550">
    <property type="term" value="P:secondary metabolite biosynthetic process"/>
    <property type="evidence" value="ECO:0007669"/>
    <property type="project" value="TreeGrafter"/>
</dbReference>
<accession>A0AAU8ISW2</accession>
<reference evidence="4" key="1">
    <citation type="submission" date="2024-06" db="EMBL/GenBank/DDBJ databases">
        <title>Streptomyces sp. strain HUAS MG91 genome sequences.</title>
        <authorList>
            <person name="Mo P."/>
        </authorList>
    </citation>
    <scope>NUCLEOTIDE SEQUENCE</scope>
    <source>
        <strain evidence="4">HUAS MG91</strain>
    </source>
</reference>
<dbReference type="KEGG" id="stac:ABII15_14000"/>
<evidence type="ECO:0000313" key="4">
    <source>
        <dbReference type="EMBL" id="XCJ71019.1"/>
    </source>
</evidence>
<dbReference type="SUPFAM" id="SSF53901">
    <property type="entry name" value="Thiolase-like"/>
    <property type="match status" value="1"/>
</dbReference>
<name>A0AAU8ISW2_9ACTN</name>
<evidence type="ECO:0000259" key="3">
    <source>
        <dbReference type="Pfam" id="PF08541"/>
    </source>
</evidence>
<dbReference type="Gene3D" id="3.40.47.10">
    <property type="match status" value="2"/>
</dbReference>
<dbReference type="EMBL" id="CP159534">
    <property type="protein sequence ID" value="XCJ71019.1"/>
    <property type="molecule type" value="Genomic_DNA"/>
</dbReference>
<sequence>MTITMSRVAARVPDRRDSVDEILARYDRPRAERRLFTRIFGLRTSPSLAEDESLLELLLDAGRAALDGRRADLVLYGHTLLVQPFGHHDEFVSRVRERLDLPGVPVYGISRINCASVLRGADLAERYLRRPGAGPDETVLVLGGDQGSMGDMSRIIPGFVVCGDAAAAVVVGREGGRHRGRYRYLGGAAVRDARFHRNLRMTTEETRAFGTACVDGMVRVIDEALERAGLGRDDVDWIMPHMSNAFVWRAVAGGLGIPMERVYLDLLPDQGHTFGVDALMALDHADRTGRLEPGRRCVLAAQGMGAYFQAAVVEVTEDAS</sequence>
<feature type="domain" description="Beta-ketoacyl-[acyl-carrier-protein] synthase III C-terminal" evidence="3">
    <location>
        <begin position="225"/>
        <end position="314"/>
    </location>
</feature>
<organism evidence="4">
    <name type="scientific">Streptomyces tabacisoli</name>
    <dbReference type="NCBI Taxonomy" id="3156398"/>
    <lineage>
        <taxon>Bacteria</taxon>
        <taxon>Bacillati</taxon>
        <taxon>Actinomycetota</taxon>
        <taxon>Actinomycetes</taxon>
        <taxon>Kitasatosporales</taxon>
        <taxon>Streptomycetaceae</taxon>
        <taxon>Streptomyces</taxon>
    </lineage>
</organism>
<dbReference type="GO" id="GO:0016747">
    <property type="term" value="F:acyltransferase activity, transferring groups other than amino-acyl groups"/>
    <property type="evidence" value="ECO:0007669"/>
    <property type="project" value="UniProtKB-ARBA"/>
</dbReference>
<evidence type="ECO:0000256" key="2">
    <source>
        <dbReference type="ARBA" id="ARBA00023315"/>
    </source>
</evidence>
<dbReference type="AlphaFoldDB" id="A0AAU8ISW2"/>
<dbReference type="PANTHER" id="PTHR34069:SF2">
    <property type="entry name" value="BETA-KETOACYL-[ACYL-CARRIER-PROTEIN] SYNTHASE III"/>
    <property type="match status" value="1"/>
</dbReference>
<dbReference type="PANTHER" id="PTHR34069">
    <property type="entry name" value="3-OXOACYL-[ACYL-CARRIER-PROTEIN] SYNTHASE 3"/>
    <property type="match status" value="1"/>
</dbReference>
<dbReference type="InterPro" id="IPR016039">
    <property type="entry name" value="Thiolase-like"/>
</dbReference>
<dbReference type="InterPro" id="IPR013747">
    <property type="entry name" value="ACP_syn_III_C"/>
</dbReference>
<evidence type="ECO:0000256" key="1">
    <source>
        <dbReference type="ARBA" id="ARBA00022679"/>
    </source>
</evidence>
<keyword evidence="1" id="KW-0808">Transferase</keyword>
<dbReference type="Pfam" id="PF08541">
    <property type="entry name" value="ACP_syn_III_C"/>
    <property type="match status" value="1"/>
</dbReference>
<proteinExistence type="predicted"/>
<gene>
    <name evidence="4" type="ORF">ABII15_14000</name>
</gene>